<reference evidence="2 3" key="1">
    <citation type="submission" date="2017-12" db="EMBL/GenBank/DDBJ databases">
        <title>Gene loss provides genomic basis for host adaptation in cereal stripe rust fungi.</title>
        <authorList>
            <person name="Xia C."/>
        </authorList>
    </citation>
    <scope>NUCLEOTIDE SEQUENCE [LARGE SCALE GENOMIC DNA]</scope>
    <source>
        <strain evidence="2 3">93TX-2</strain>
    </source>
</reference>
<dbReference type="Proteomes" id="UP000238274">
    <property type="component" value="Unassembled WGS sequence"/>
</dbReference>
<dbReference type="OrthoDB" id="2497971at2759"/>
<reference evidence="3" key="2">
    <citation type="journal article" date="2018" name="BMC Genomics">
        <title>Genomic insights into host adaptation between the wheat stripe rust pathogen (Puccinia striiformis f. sp. tritici) and the barley stripe rust pathogen (Puccinia striiformis f. sp. hordei).</title>
        <authorList>
            <person name="Xia C."/>
            <person name="Wang M."/>
            <person name="Yin C."/>
            <person name="Cornejo O.E."/>
            <person name="Hulbert S.H."/>
            <person name="Chen X."/>
        </authorList>
    </citation>
    <scope>NUCLEOTIDE SEQUENCE [LARGE SCALE GENOMIC DNA]</scope>
    <source>
        <strain evidence="3">93TX-2</strain>
    </source>
</reference>
<dbReference type="EMBL" id="PKSM01000082">
    <property type="protein sequence ID" value="POW15959.1"/>
    <property type="molecule type" value="Genomic_DNA"/>
</dbReference>
<evidence type="ECO:0000313" key="3">
    <source>
        <dbReference type="Proteomes" id="UP000238274"/>
    </source>
</evidence>
<accession>A0A2S4W2L0</accession>
<name>A0A2S4W2L0_9BASI</name>
<evidence type="ECO:0000313" key="2">
    <source>
        <dbReference type="EMBL" id="POW15959.1"/>
    </source>
</evidence>
<evidence type="ECO:0000256" key="1">
    <source>
        <dbReference type="SAM" id="MobiDB-lite"/>
    </source>
</evidence>
<sequence length="509" mass="58269">MVPSKSSYNVKKEEPSSLHQAQSTTETHPNLANSLSMKSEPSKSAGSTTDNQLAMDIDKKPVLPDDPISSLPAASKSFPVEKGESSKILLKQRQVASASLRSMKFKKNMPRVTPQAGDTIRGSDIVQNREETRIKKESDPNRDQIIVKKEPEIKDDDEVMKEPEREDNRSEFVEMSREQSIIWTQAAEANRAGDEATANRLYQRLGELDSVRTRPIRPLPADSIDPPTPIALHPPQTLENRIHKLVKASRSQQIFGPYFHKKIRTLTSPLPLTIFNPKWQTKALRYDEKRREFDSDLYQEEEEEPFNYYGYPYPDELKLNFITWTSNHRNLYTTLKDKYKYTIFAEWMHKHKLNCDAINAESGFMVALRYDITVRANCFAYRVQLQDGRESVSDISILREDIKESSYRKSERFDELFLIDNPYLLGGSRYGLNPITGNPLDPDDHPQEARPHNSNNRSRKRQLTTTTTGTPRSTGNPRYKGRAYDPDFVDPRNTLNRNNTSASGSGSHS</sequence>
<gene>
    <name evidence="2" type="ORF">PSHT_06894</name>
</gene>
<comment type="caution">
    <text evidence="2">The sequence shown here is derived from an EMBL/GenBank/DDBJ whole genome shotgun (WGS) entry which is preliminary data.</text>
</comment>
<reference evidence="3" key="3">
    <citation type="journal article" date="2018" name="Mol. Plant Microbe Interact.">
        <title>Genome sequence resources for the wheat stripe rust pathogen (Puccinia striiformis f. sp. tritici) and the barley stripe rust pathogen (Puccinia striiformis f. sp. hordei).</title>
        <authorList>
            <person name="Xia C."/>
            <person name="Wang M."/>
            <person name="Yin C."/>
            <person name="Cornejo O.E."/>
            <person name="Hulbert S.H."/>
            <person name="Chen X."/>
        </authorList>
    </citation>
    <scope>NUCLEOTIDE SEQUENCE [LARGE SCALE GENOMIC DNA]</scope>
    <source>
        <strain evidence="3">93TX-2</strain>
    </source>
</reference>
<dbReference type="VEuPathDB" id="FungiDB:PSHT_06894"/>
<feature type="compositionally biased region" description="Basic and acidic residues" evidence="1">
    <location>
        <begin position="442"/>
        <end position="451"/>
    </location>
</feature>
<feature type="region of interest" description="Disordered" evidence="1">
    <location>
        <begin position="1"/>
        <end position="87"/>
    </location>
</feature>
<dbReference type="VEuPathDB" id="FungiDB:PSTT_15015"/>
<feature type="region of interest" description="Disordered" evidence="1">
    <location>
        <begin position="435"/>
        <end position="509"/>
    </location>
</feature>
<keyword evidence="3" id="KW-1185">Reference proteome</keyword>
<proteinExistence type="predicted"/>
<dbReference type="AlphaFoldDB" id="A0A2S4W2L0"/>
<feature type="compositionally biased region" description="Polar residues" evidence="1">
    <location>
        <begin position="493"/>
        <end position="509"/>
    </location>
</feature>
<organism evidence="2 3">
    <name type="scientific">Puccinia striiformis</name>
    <dbReference type="NCBI Taxonomy" id="27350"/>
    <lineage>
        <taxon>Eukaryota</taxon>
        <taxon>Fungi</taxon>
        <taxon>Dikarya</taxon>
        <taxon>Basidiomycota</taxon>
        <taxon>Pucciniomycotina</taxon>
        <taxon>Pucciniomycetes</taxon>
        <taxon>Pucciniales</taxon>
        <taxon>Pucciniaceae</taxon>
        <taxon>Puccinia</taxon>
    </lineage>
</organism>
<feature type="compositionally biased region" description="Polar residues" evidence="1">
    <location>
        <begin position="17"/>
        <end position="52"/>
    </location>
</feature>
<protein>
    <submittedName>
        <fullName evidence="2">Uncharacterized protein</fullName>
    </submittedName>
</protein>